<reference evidence="2" key="1">
    <citation type="submission" date="2014-05" db="EMBL/GenBank/DDBJ databases">
        <title>The transcriptome of the halophilic microalga Tetraselmis sp. GSL018 isolated from the Great Salt Lake, Utah.</title>
        <authorList>
            <person name="Jinkerson R.E."/>
            <person name="D'Adamo S."/>
            <person name="Posewitz M.C."/>
        </authorList>
    </citation>
    <scope>NUCLEOTIDE SEQUENCE</scope>
    <source>
        <strain evidence="2">GSL018</strain>
    </source>
</reference>
<accession>A0A061R3W3</accession>
<feature type="region of interest" description="Disordered" evidence="1">
    <location>
        <begin position="1"/>
        <end position="64"/>
    </location>
</feature>
<gene>
    <name evidence="2" type="ORF">TSPGSL018_13178</name>
</gene>
<evidence type="ECO:0000313" key="2">
    <source>
        <dbReference type="EMBL" id="JAC66633.1"/>
    </source>
</evidence>
<feature type="non-terminal residue" evidence="2">
    <location>
        <position position="82"/>
    </location>
</feature>
<protein>
    <submittedName>
        <fullName evidence="2">Uncharacterized protein</fullName>
    </submittedName>
</protein>
<proteinExistence type="predicted"/>
<organism evidence="2">
    <name type="scientific">Tetraselmis sp. GSL018</name>
    <dbReference type="NCBI Taxonomy" id="582737"/>
    <lineage>
        <taxon>Eukaryota</taxon>
        <taxon>Viridiplantae</taxon>
        <taxon>Chlorophyta</taxon>
        <taxon>core chlorophytes</taxon>
        <taxon>Chlorodendrophyceae</taxon>
        <taxon>Chlorodendrales</taxon>
        <taxon>Chlorodendraceae</taxon>
        <taxon>Tetraselmis</taxon>
    </lineage>
</organism>
<evidence type="ECO:0000256" key="1">
    <source>
        <dbReference type="SAM" id="MobiDB-lite"/>
    </source>
</evidence>
<feature type="compositionally biased region" description="Polar residues" evidence="1">
    <location>
        <begin position="13"/>
        <end position="22"/>
    </location>
</feature>
<sequence>MVSPAPSEETDPDLNSPSSQIVSFRVGKRLGEKSREGGGGLGHGPPPLTSSGSREEGEKGRVLNRAFRRPYCLRAAVVDLGG</sequence>
<dbReference type="AlphaFoldDB" id="A0A061R3W3"/>
<dbReference type="EMBL" id="GBEZ01019995">
    <property type="protein sequence ID" value="JAC66633.1"/>
    <property type="molecule type" value="Transcribed_RNA"/>
</dbReference>
<name>A0A061R3W3_9CHLO</name>